<dbReference type="PANTHER" id="PTHR34980:SF2">
    <property type="entry name" value="INNER MEMBRANE PROTEIN YHAH-RELATED"/>
    <property type="match status" value="1"/>
</dbReference>
<keyword evidence="1" id="KW-0812">Transmembrane</keyword>
<name>A0A844ZSG7_9SPHN</name>
<evidence type="ECO:0000313" key="2">
    <source>
        <dbReference type="EMBL" id="MXO90795.1"/>
    </source>
</evidence>
<dbReference type="AlphaFoldDB" id="A0A844ZSG7"/>
<protein>
    <submittedName>
        <fullName evidence="2">DUF805 domain-containing protein</fullName>
    </submittedName>
</protein>
<accession>A0A844ZSG7</accession>
<dbReference type="RefSeq" id="WP_160604334.1">
    <property type="nucleotide sequence ID" value="NZ_WTYX01000001.1"/>
</dbReference>
<dbReference type="Pfam" id="PF05656">
    <property type="entry name" value="DUF805"/>
    <property type="match status" value="1"/>
</dbReference>
<dbReference type="OrthoDB" id="9812349at2"/>
<reference evidence="2 3" key="1">
    <citation type="submission" date="2019-12" db="EMBL/GenBank/DDBJ databases">
        <title>Genomic-based taxomic classification of the family Erythrobacteraceae.</title>
        <authorList>
            <person name="Xu L."/>
        </authorList>
    </citation>
    <scope>NUCLEOTIDE SEQUENCE [LARGE SCALE GENOMIC DNA]</scope>
    <source>
        <strain evidence="2 3">KCTC 52763</strain>
    </source>
</reference>
<keyword evidence="1" id="KW-0472">Membrane</keyword>
<keyword evidence="3" id="KW-1185">Reference proteome</keyword>
<keyword evidence="1" id="KW-1133">Transmembrane helix</keyword>
<evidence type="ECO:0000256" key="1">
    <source>
        <dbReference type="SAM" id="Phobius"/>
    </source>
</evidence>
<dbReference type="GO" id="GO:0005886">
    <property type="term" value="C:plasma membrane"/>
    <property type="evidence" value="ECO:0007669"/>
    <property type="project" value="TreeGrafter"/>
</dbReference>
<dbReference type="EMBL" id="WTYX01000001">
    <property type="protein sequence ID" value="MXO90795.1"/>
    <property type="molecule type" value="Genomic_DNA"/>
</dbReference>
<evidence type="ECO:0000313" key="3">
    <source>
        <dbReference type="Proteomes" id="UP000442714"/>
    </source>
</evidence>
<proteinExistence type="predicted"/>
<gene>
    <name evidence="2" type="ORF">GRI41_08180</name>
</gene>
<sequence>MLDWAMLPLKRYAEFEGRSRRMEYWSFALATTIIYLIFIGLMFAGGFSASSMGASGELGAIFWLGAGLLGIFALAILIPSIAVGVRRLHDRDMSGWWYLGFIVLGMIPYIGFIASIAFIVIMFLPGTPGPNRFGEDPKDPANTQVFE</sequence>
<dbReference type="PANTHER" id="PTHR34980">
    <property type="entry name" value="INNER MEMBRANE PROTEIN-RELATED-RELATED"/>
    <property type="match status" value="1"/>
</dbReference>
<feature type="transmembrane region" description="Helical" evidence="1">
    <location>
        <begin position="24"/>
        <end position="48"/>
    </location>
</feature>
<organism evidence="2 3">
    <name type="scientific">Pontixanthobacter aquaemixtae</name>
    <dbReference type="NCBI Taxonomy" id="1958940"/>
    <lineage>
        <taxon>Bacteria</taxon>
        <taxon>Pseudomonadati</taxon>
        <taxon>Pseudomonadota</taxon>
        <taxon>Alphaproteobacteria</taxon>
        <taxon>Sphingomonadales</taxon>
        <taxon>Erythrobacteraceae</taxon>
        <taxon>Pontixanthobacter</taxon>
    </lineage>
</organism>
<comment type="caution">
    <text evidence="2">The sequence shown here is derived from an EMBL/GenBank/DDBJ whole genome shotgun (WGS) entry which is preliminary data.</text>
</comment>
<dbReference type="InterPro" id="IPR008523">
    <property type="entry name" value="DUF805"/>
</dbReference>
<dbReference type="Proteomes" id="UP000442714">
    <property type="component" value="Unassembled WGS sequence"/>
</dbReference>
<feature type="transmembrane region" description="Helical" evidence="1">
    <location>
        <begin position="60"/>
        <end position="85"/>
    </location>
</feature>
<feature type="transmembrane region" description="Helical" evidence="1">
    <location>
        <begin position="97"/>
        <end position="124"/>
    </location>
</feature>